<dbReference type="InterPro" id="IPR005162">
    <property type="entry name" value="Retrotrans_gag_dom"/>
</dbReference>
<name>A0A8J6BT29_ZIZPA</name>
<dbReference type="OrthoDB" id="695705at2759"/>
<evidence type="ECO:0000259" key="1">
    <source>
        <dbReference type="Pfam" id="PF03732"/>
    </source>
</evidence>
<feature type="domain" description="Retrotransposon gag" evidence="1">
    <location>
        <begin position="21"/>
        <end position="102"/>
    </location>
</feature>
<reference evidence="2" key="2">
    <citation type="submission" date="2021-02" db="EMBL/GenBank/DDBJ databases">
        <authorList>
            <person name="Kimball J.A."/>
            <person name="Haas M.W."/>
            <person name="Macchietto M."/>
            <person name="Kono T."/>
            <person name="Duquette J."/>
            <person name="Shao M."/>
        </authorList>
    </citation>
    <scope>NUCLEOTIDE SEQUENCE</scope>
    <source>
        <tissue evidence="2">Fresh leaf tissue</tissue>
    </source>
</reference>
<evidence type="ECO:0000313" key="3">
    <source>
        <dbReference type="Proteomes" id="UP000729402"/>
    </source>
</evidence>
<accession>A0A8J6BT29</accession>
<keyword evidence="3" id="KW-1185">Reference proteome</keyword>
<comment type="caution">
    <text evidence="2">The sequence shown here is derived from an EMBL/GenBank/DDBJ whole genome shotgun (WGS) entry which is preliminary data.</text>
</comment>
<protein>
    <recommendedName>
        <fullName evidence="1">Retrotransposon gag domain-containing protein</fullName>
    </recommendedName>
</protein>
<reference evidence="2" key="1">
    <citation type="journal article" date="2021" name="bioRxiv">
        <title>Whole Genome Assembly and Annotation of Northern Wild Rice, Zizania palustris L., Supports a Whole Genome Duplication in the Zizania Genus.</title>
        <authorList>
            <person name="Haas M."/>
            <person name="Kono T."/>
            <person name="Macchietto M."/>
            <person name="Millas R."/>
            <person name="McGilp L."/>
            <person name="Shao M."/>
            <person name="Duquette J."/>
            <person name="Hirsch C.N."/>
            <person name="Kimball J."/>
        </authorList>
    </citation>
    <scope>NUCLEOTIDE SEQUENCE</scope>
    <source>
        <tissue evidence="2">Fresh leaf tissue</tissue>
    </source>
</reference>
<organism evidence="2 3">
    <name type="scientific">Zizania palustris</name>
    <name type="common">Northern wild rice</name>
    <dbReference type="NCBI Taxonomy" id="103762"/>
    <lineage>
        <taxon>Eukaryota</taxon>
        <taxon>Viridiplantae</taxon>
        <taxon>Streptophyta</taxon>
        <taxon>Embryophyta</taxon>
        <taxon>Tracheophyta</taxon>
        <taxon>Spermatophyta</taxon>
        <taxon>Magnoliopsida</taxon>
        <taxon>Liliopsida</taxon>
        <taxon>Poales</taxon>
        <taxon>Poaceae</taxon>
        <taxon>BOP clade</taxon>
        <taxon>Oryzoideae</taxon>
        <taxon>Oryzeae</taxon>
        <taxon>Zizaniinae</taxon>
        <taxon>Zizania</taxon>
    </lineage>
</organism>
<dbReference type="PANTHER" id="PTHR35046">
    <property type="entry name" value="ZINC KNUCKLE (CCHC-TYPE) FAMILY PROTEIN"/>
    <property type="match status" value="1"/>
</dbReference>
<proteinExistence type="predicted"/>
<dbReference type="Proteomes" id="UP000729402">
    <property type="component" value="Unassembled WGS sequence"/>
</dbReference>
<dbReference type="AlphaFoldDB" id="A0A8J6BT29"/>
<dbReference type="EMBL" id="JAAALK010000080">
    <property type="protein sequence ID" value="KAG8094604.1"/>
    <property type="molecule type" value="Genomic_DNA"/>
</dbReference>
<gene>
    <name evidence="2" type="ORF">GUJ93_ZPchr0012g19923</name>
</gene>
<dbReference type="Pfam" id="PF03732">
    <property type="entry name" value="Retrotrans_gag"/>
    <property type="match status" value="1"/>
</dbReference>
<sequence>MTVEQKFNSHLVPEIHRVRQATSEFTDFAIIWWNELANMGLAPATWDGLKRAMRGRFVPATFKRDLLQKLQRLNQGNKSIEEYYQELQIGMLRCEVVEDEEDKWLDSLVD</sequence>
<evidence type="ECO:0000313" key="2">
    <source>
        <dbReference type="EMBL" id="KAG8094604.1"/>
    </source>
</evidence>
<dbReference type="PANTHER" id="PTHR35046:SF9">
    <property type="entry name" value="RNA-DIRECTED DNA POLYMERASE"/>
    <property type="match status" value="1"/>
</dbReference>